<dbReference type="RefSeq" id="WP_137733542.1">
    <property type="nucleotide sequence ID" value="NZ_BJCL01000007.1"/>
</dbReference>
<protein>
    <submittedName>
        <fullName evidence="2">Asp/Glu/hydantoin racemase</fullName>
    </submittedName>
</protein>
<dbReference type="InterPro" id="IPR052186">
    <property type="entry name" value="Hydantoin_racemase-like"/>
</dbReference>
<dbReference type="GO" id="GO:0047661">
    <property type="term" value="F:amino-acid racemase activity"/>
    <property type="evidence" value="ECO:0007669"/>
    <property type="project" value="InterPro"/>
</dbReference>
<comment type="similarity">
    <text evidence="1">Belongs to the HyuE racemase family.</text>
</comment>
<keyword evidence="3" id="KW-1185">Reference proteome</keyword>
<dbReference type="OrthoDB" id="9791723at2"/>
<gene>
    <name evidence="2" type="ORF">AQPW35_28780</name>
</gene>
<dbReference type="Gene3D" id="3.40.50.12500">
    <property type="match status" value="1"/>
</dbReference>
<organism evidence="2 3">
    <name type="scientific">Pseudaquabacterium pictum</name>
    <dbReference type="NCBI Taxonomy" id="2315236"/>
    <lineage>
        <taxon>Bacteria</taxon>
        <taxon>Pseudomonadati</taxon>
        <taxon>Pseudomonadota</taxon>
        <taxon>Betaproteobacteria</taxon>
        <taxon>Burkholderiales</taxon>
        <taxon>Sphaerotilaceae</taxon>
        <taxon>Pseudaquabacterium</taxon>
    </lineage>
</organism>
<dbReference type="Pfam" id="PF01177">
    <property type="entry name" value="Asp_Glu_race"/>
    <property type="match status" value="1"/>
</dbReference>
<dbReference type="PANTHER" id="PTHR28047:SF5">
    <property type="entry name" value="PROTEIN DCG1"/>
    <property type="match status" value="1"/>
</dbReference>
<accession>A0A480AUD2</accession>
<dbReference type="Proteomes" id="UP000301751">
    <property type="component" value="Unassembled WGS sequence"/>
</dbReference>
<evidence type="ECO:0000313" key="3">
    <source>
        <dbReference type="Proteomes" id="UP000301751"/>
    </source>
</evidence>
<dbReference type="InterPro" id="IPR053714">
    <property type="entry name" value="Iso_Racemase_Enz_sf"/>
</dbReference>
<evidence type="ECO:0000313" key="2">
    <source>
        <dbReference type="EMBL" id="GCL63797.1"/>
    </source>
</evidence>
<dbReference type="AlphaFoldDB" id="A0A480AUD2"/>
<evidence type="ECO:0000256" key="1">
    <source>
        <dbReference type="ARBA" id="ARBA00038414"/>
    </source>
</evidence>
<name>A0A480AUD2_9BURK</name>
<proteinExistence type="inferred from homology"/>
<sequence length="252" mass="25921">MKILLVNPNLTQAVTDRVLQAAQAAARPGTELLAVTGSFGPQVIGSRAENALAAHGVLDLVARHAPGCDAVVLAVSLDTALWACRELLDIPVVGMTEAGLWTAAMLAPRFGLLTYGQRLVPVYRELVEAAGLGSRLAAIGAVDMTPEQTFSEPDRVQAAVLAEAQRLVDGGAEAVLLAGAAMAAMAPLLQPALAVPLLDGVRCAVGLAETLAHQGWMKPRVGSVSATGGRQAHGISPALAALMARPHRPPHA</sequence>
<reference evidence="3" key="1">
    <citation type="submission" date="2019-03" db="EMBL/GenBank/DDBJ databases">
        <title>Aquabacterium pictum sp.nov., the first bacteriochlorophyll a-containing freshwater bacterium in the genus Aquabacterium of the class Betaproteobacteria.</title>
        <authorList>
            <person name="Hirose S."/>
            <person name="Tank M."/>
            <person name="Hara E."/>
            <person name="Tamaki H."/>
            <person name="Takaichi S."/>
            <person name="Haruta S."/>
            <person name="Hanada S."/>
        </authorList>
    </citation>
    <scope>NUCLEOTIDE SEQUENCE [LARGE SCALE GENOMIC DNA]</scope>
    <source>
        <strain evidence="3">W35</strain>
    </source>
</reference>
<dbReference type="EMBL" id="BJCL01000007">
    <property type="protein sequence ID" value="GCL63797.1"/>
    <property type="molecule type" value="Genomic_DNA"/>
</dbReference>
<dbReference type="PANTHER" id="PTHR28047">
    <property type="entry name" value="PROTEIN DCG1"/>
    <property type="match status" value="1"/>
</dbReference>
<dbReference type="InterPro" id="IPR015942">
    <property type="entry name" value="Asp/Glu/hydantoin_racemase"/>
</dbReference>
<comment type="caution">
    <text evidence="2">The sequence shown here is derived from an EMBL/GenBank/DDBJ whole genome shotgun (WGS) entry which is preliminary data.</text>
</comment>